<dbReference type="SUPFAM" id="SSF75304">
    <property type="entry name" value="Amidase signature (AS) enzymes"/>
    <property type="match status" value="1"/>
</dbReference>
<evidence type="ECO:0000313" key="8">
    <source>
        <dbReference type="EMBL" id="POY73967.1"/>
    </source>
</evidence>
<dbReference type="Proteomes" id="UP000237144">
    <property type="component" value="Unassembled WGS sequence"/>
</dbReference>
<dbReference type="InterPro" id="IPR000120">
    <property type="entry name" value="Amidase"/>
</dbReference>
<dbReference type="HAMAP" id="MF_00120">
    <property type="entry name" value="GatA"/>
    <property type="match status" value="1"/>
</dbReference>
<feature type="region of interest" description="Disordered" evidence="6">
    <location>
        <begin position="451"/>
        <end position="484"/>
    </location>
</feature>
<dbReference type="GO" id="GO:0070681">
    <property type="term" value="P:glutaminyl-tRNAGln biosynthesis via transamidation"/>
    <property type="evidence" value="ECO:0007669"/>
    <property type="project" value="UniProtKB-UniRule"/>
</dbReference>
<keyword evidence="4 5" id="KW-0648">Protein biosynthesis</keyword>
<evidence type="ECO:0000259" key="7">
    <source>
        <dbReference type="Pfam" id="PF01425"/>
    </source>
</evidence>
<dbReference type="AlphaFoldDB" id="A0A2S5BB30"/>
<comment type="function">
    <text evidence="5">Allows the formation of correctly charged Gln-tRNA(Gln) through the transamidation of misacylated Glu-tRNA(Gln) in the mitochondria. The reaction takes place in the presence of glutamine and ATP through an activated gamma-phospho-Glu-tRNA(Gln).</text>
</comment>
<keyword evidence="5" id="KW-0496">Mitochondrion</keyword>
<feature type="compositionally biased region" description="Low complexity" evidence="6">
    <location>
        <begin position="451"/>
        <end position="474"/>
    </location>
</feature>
<comment type="similarity">
    <text evidence="5">Belongs to the amidase family. GatA subfamily.</text>
</comment>
<keyword evidence="2 5" id="KW-0547">Nucleotide-binding</keyword>
<evidence type="ECO:0000256" key="6">
    <source>
        <dbReference type="SAM" id="MobiDB-lite"/>
    </source>
</evidence>
<feature type="active site" description="Acyl-ester intermediate" evidence="5">
    <location>
        <position position="175"/>
    </location>
</feature>
<proteinExistence type="inferred from homology"/>
<dbReference type="GO" id="GO:0005524">
    <property type="term" value="F:ATP binding"/>
    <property type="evidence" value="ECO:0007669"/>
    <property type="project" value="UniProtKB-KW"/>
</dbReference>
<feature type="active site" description="Charge relay system" evidence="5">
    <location>
        <position position="151"/>
    </location>
</feature>
<dbReference type="GO" id="GO:0030956">
    <property type="term" value="C:glutamyl-tRNA(Gln) amidotransferase complex"/>
    <property type="evidence" value="ECO:0007669"/>
    <property type="project" value="UniProtKB-UniRule"/>
</dbReference>
<comment type="subcellular location">
    <subcellularLocation>
        <location evidence="5">Mitochondrion</location>
    </subcellularLocation>
</comment>
<name>A0A2S5BB30_9BASI</name>
<dbReference type="InterPro" id="IPR023631">
    <property type="entry name" value="Amidase_dom"/>
</dbReference>
<evidence type="ECO:0000313" key="9">
    <source>
        <dbReference type="Proteomes" id="UP000237144"/>
    </source>
</evidence>
<keyword evidence="3 5" id="KW-0067">ATP-binding</keyword>
<comment type="catalytic activity">
    <reaction evidence="5">
        <text>L-glutamyl-tRNA(Gln) + L-glutamine + ATP + H2O = L-glutaminyl-tRNA(Gln) + L-glutamate + ADP + phosphate + H(+)</text>
        <dbReference type="Rhea" id="RHEA:17521"/>
        <dbReference type="Rhea" id="RHEA-COMP:9681"/>
        <dbReference type="Rhea" id="RHEA-COMP:9684"/>
        <dbReference type="ChEBI" id="CHEBI:15377"/>
        <dbReference type="ChEBI" id="CHEBI:15378"/>
        <dbReference type="ChEBI" id="CHEBI:29985"/>
        <dbReference type="ChEBI" id="CHEBI:30616"/>
        <dbReference type="ChEBI" id="CHEBI:43474"/>
        <dbReference type="ChEBI" id="CHEBI:58359"/>
        <dbReference type="ChEBI" id="CHEBI:78520"/>
        <dbReference type="ChEBI" id="CHEBI:78521"/>
        <dbReference type="ChEBI" id="CHEBI:456216"/>
        <dbReference type="EC" id="6.3.5.7"/>
    </reaction>
</comment>
<keyword evidence="1 5" id="KW-0436">Ligase</keyword>
<evidence type="ECO:0000256" key="3">
    <source>
        <dbReference type="ARBA" id="ARBA00022840"/>
    </source>
</evidence>
<dbReference type="Gene3D" id="3.90.1300.10">
    <property type="entry name" value="Amidase signature (AS) domain"/>
    <property type="match status" value="1"/>
</dbReference>
<dbReference type="GO" id="GO:0005739">
    <property type="term" value="C:mitochondrion"/>
    <property type="evidence" value="ECO:0007669"/>
    <property type="project" value="UniProtKB-SubCell"/>
</dbReference>
<dbReference type="GO" id="GO:0050567">
    <property type="term" value="F:glutaminyl-tRNA synthase (glutamine-hydrolyzing) activity"/>
    <property type="evidence" value="ECO:0007669"/>
    <property type="project" value="UniProtKB-UniRule"/>
</dbReference>
<evidence type="ECO:0000256" key="1">
    <source>
        <dbReference type="ARBA" id="ARBA00022598"/>
    </source>
</evidence>
<dbReference type="PANTHER" id="PTHR11895:SF7">
    <property type="entry name" value="GLUTAMYL-TRNA(GLN) AMIDOTRANSFERASE SUBUNIT A, MITOCHONDRIAL"/>
    <property type="match status" value="1"/>
</dbReference>
<evidence type="ECO:0000256" key="2">
    <source>
        <dbReference type="ARBA" id="ARBA00022741"/>
    </source>
</evidence>
<evidence type="ECO:0000256" key="5">
    <source>
        <dbReference type="HAMAP-Rule" id="MF_03150"/>
    </source>
</evidence>
<gene>
    <name evidence="8" type="ORF">BMF94_2975</name>
</gene>
<feature type="active site" description="Charge relay system" evidence="5">
    <location>
        <position position="62"/>
    </location>
</feature>
<dbReference type="PANTHER" id="PTHR11895">
    <property type="entry name" value="TRANSAMIDASE"/>
    <property type="match status" value="1"/>
</dbReference>
<dbReference type="EMBL" id="PJQD01000030">
    <property type="protein sequence ID" value="POY73967.1"/>
    <property type="molecule type" value="Genomic_DNA"/>
</dbReference>
<protein>
    <recommendedName>
        <fullName evidence="5">Glutamyl-tRNA(Gln) amidotransferase subunit A, mitochondrial</fullName>
        <shortName evidence="5">Glu-AdT subunit A</shortName>
        <ecNumber evidence="5">6.3.5.7</ecNumber>
    </recommendedName>
</protein>
<reference evidence="8 9" key="1">
    <citation type="journal article" date="2018" name="Front. Microbiol.">
        <title>Prospects for Fungal Bioremediation of Acidic Radioactive Waste Sites: Characterization and Genome Sequence of Rhodotorula taiwanensis MD1149.</title>
        <authorList>
            <person name="Tkavc R."/>
            <person name="Matrosova V.Y."/>
            <person name="Grichenko O.E."/>
            <person name="Gostincar C."/>
            <person name="Volpe R.P."/>
            <person name="Klimenkova P."/>
            <person name="Gaidamakova E.K."/>
            <person name="Zhou C.E."/>
            <person name="Stewart B.J."/>
            <person name="Lyman M.G."/>
            <person name="Malfatti S.A."/>
            <person name="Rubinfeld B."/>
            <person name="Courtot M."/>
            <person name="Singh J."/>
            <person name="Dalgard C.L."/>
            <person name="Hamilton T."/>
            <person name="Frey K.G."/>
            <person name="Gunde-Cimerman N."/>
            <person name="Dugan L."/>
            <person name="Daly M.J."/>
        </authorList>
    </citation>
    <scope>NUCLEOTIDE SEQUENCE [LARGE SCALE GENOMIC DNA]</scope>
    <source>
        <strain evidence="8 9">MD1149</strain>
    </source>
</reference>
<sequence>MRATPVRSVPARIARQLERAHELNPRLNAFTHLYSPQGSSRDGTADGCGQAGSLQGTSVAVKDIFATADDAPTTCASKTLRQYRSLVEATVVKRLRRAGATLTGKTNMDEFGMGSANVHTDFGPVVNPAGPGGVEASLALPVDEQRAAGGSSGGSAAAVASGLCDVALASDTGGSTRLPAAYCGIYGFKPSYGLLSRYGMVAYASSLDTVGLMSRDASKLAQTFDALEAFEPLDPTSVPTAARERASAVHASLVETLTTAKTDRPLEGVRIGVPADLIPQPLLDSKTLLDPFRTFLASLRTLGASVTSVRFPAAPLGLSAYYVLASAEASSNLARYDGVQYGYRAAESDGTAEGDGHGEKGLLYAKTRSAGFGKEVKKRILLGTFALSADAFDNYYLQAQRVRRMIQLELDGLLRAPNVLQSPALASTAAAADMNSGVDFLVGPSALSTAPTVSSATSAQTTSSTASSGTNSSTRPDGDSSAPLQNSYLQDLLTVPASLAGLPALSLPAGRDASDGWPVGVTLMGQWGSDRAVLEVAQRWEELRKSRGEWEEGRD</sequence>
<organism evidence="8 9">
    <name type="scientific">Rhodotorula taiwanensis</name>
    <dbReference type="NCBI Taxonomy" id="741276"/>
    <lineage>
        <taxon>Eukaryota</taxon>
        <taxon>Fungi</taxon>
        <taxon>Dikarya</taxon>
        <taxon>Basidiomycota</taxon>
        <taxon>Pucciniomycotina</taxon>
        <taxon>Microbotryomycetes</taxon>
        <taxon>Sporidiobolales</taxon>
        <taxon>Sporidiobolaceae</taxon>
        <taxon>Rhodotorula</taxon>
    </lineage>
</organism>
<comment type="caution">
    <text evidence="8">The sequence shown here is derived from an EMBL/GenBank/DDBJ whole genome shotgun (WGS) entry which is preliminary data.</text>
</comment>
<evidence type="ECO:0000256" key="4">
    <source>
        <dbReference type="ARBA" id="ARBA00022917"/>
    </source>
</evidence>
<feature type="domain" description="Amidase" evidence="7">
    <location>
        <begin position="16"/>
        <end position="534"/>
    </location>
</feature>
<dbReference type="STRING" id="741276.A0A2S5BB30"/>
<dbReference type="Pfam" id="PF01425">
    <property type="entry name" value="Amidase"/>
    <property type="match status" value="1"/>
</dbReference>
<keyword evidence="9" id="KW-1185">Reference proteome</keyword>
<accession>A0A2S5BB30</accession>
<dbReference type="OrthoDB" id="421993at2759"/>
<dbReference type="GO" id="GO:0032543">
    <property type="term" value="P:mitochondrial translation"/>
    <property type="evidence" value="ECO:0007669"/>
    <property type="project" value="UniProtKB-UniRule"/>
</dbReference>
<dbReference type="InterPro" id="IPR004412">
    <property type="entry name" value="GatA"/>
</dbReference>
<dbReference type="InterPro" id="IPR036928">
    <property type="entry name" value="AS_sf"/>
</dbReference>
<dbReference type="EC" id="6.3.5.7" evidence="5"/>
<comment type="subunit">
    <text evidence="5">Subunit of the heterotrimeric GatCAB amidotransferase (AdT) complex, composed of A, B and C subunits.</text>
</comment>